<evidence type="ECO:0000313" key="2">
    <source>
        <dbReference type="Proteomes" id="UP001497744"/>
    </source>
</evidence>
<reference evidence="1 2" key="1">
    <citation type="submission" date="2021-06" db="EMBL/GenBank/DDBJ databases">
        <title>Genome sequence of Babesia caballi.</title>
        <authorList>
            <person name="Yamagishi J."/>
            <person name="Kidaka T."/>
            <person name="Ochi A."/>
        </authorList>
    </citation>
    <scope>NUCLEOTIDE SEQUENCE [LARGE SCALE GENOMIC DNA]</scope>
    <source>
        <strain evidence="1">USDA-D6B2</strain>
    </source>
</reference>
<protein>
    <submittedName>
        <fullName evidence="1">ABC transporter permease</fullName>
    </submittedName>
</protein>
<dbReference type="AlphaFoldDB" id="A0AAV4M504"/>
<gene>
    <name evidence="1" type="ORF">BcabD6B2_53440</name>
</gene>
<sequence length="616" mass="68077">MTNSANNKLRIHIRVTRFPRPKARCRRSCRLRTHRPPGLDDLVDEQHLLRHRRRDRDGLLLHVVVVPDALGRGHQVLARVQVHAHVPAVLVVNVEQSQHHLAAVEPRVVRQRLGNRQQTLRKHLHAVLGLALDLGQVLHQLVVDVQLHGAGAGQDEPVLDGVVDGAQAVADRVLDLGNAVVARALDQQRAAARVAHPLDEGVLLLPHHLLVNHVRETQILLREPLHAVARVAAAAQRQALHVPALHAAQPDDALARQHVQRRRVYPLLVEHAEGEAVLRRADLALQVNDLLDLLVGEAALGRDQALPLLRAGVGEARVHLALFVLQRAVQRQDVGLLDALRHVGVPGPVVQHHAAHKLRLRGQAVAHVQHLHHEQVERLVGAVDEPQRLQRLVCDVQRERARKLGAHARLGYAGQQLPVELVVDPHGHLELLHVLQRLLQRRCEAVGDELGVHPLVQHVLLAVLHQAGREHHVRGRAVARDLVHRRGRAAQNHRRRVLNHHFAQQHASVLGDFDVARSVDQHLAGPLGAQVRLDDVAQALGCVDVGRQRGHGLQAVCLSVQDVDRHFAFASSGAVCVLVRVRAGPCACWSVCRRRVIRRRGGTVLVAIRAQSSQLS</sequence>
<dbReference type="RefSeq" id="XP_067717978.1">
    <property type="nucleotide sequence ID" value="XM_067861877.1"/>
</dbReference>
<organism evidence="1 2">
    <name type="scientific">Babesia caballi</name>
    <dbReference type="NCBI Taxonomy" id="5871"/>
    <lineage>
        <taxon>Eukaryota</taxon>
        <taxon>Sar</taxon>
        <taxon>Alveolata</taxon>
        <taxon>Apicomplexa</taxon>
        <taxon>Aconoidasida</taxon>
        <taxon>Piroplasmida</taxon>
        <taxon>Babesiidae</taxon>
        <taxon>Babesia</taxon>
    </lineage>
</organism>
<accession>A0AAV4M504</accession>
<name>A0AAV4M504_BABCB</name>
<dbReference type="GeneID" id="94197390"/>
<dbReference type="Proteomes" id="UP001497744">
    <property type="component" value="Unassembled WGS sequence"/>
</dbReference>
<comment type="caution">
    <text evidence="1">The sequence shown here is derived from an EMBL/GenBank/DDBJ whole genome shotgun (WGS) entry which is preliminary data.</text>
</comment>
<evidence type="ECO:0000313" key="1">
    <source>
        <dbReference type="EMBL" id="GIX65909.1"/>
    </source>
</evidence>
<dbReference type="EMBL" id="BPLF01000005">
    <property type="protein sequence ID" value="GIX65909.1"/>
    <property type="molecule type" value="Genomic_DNA"/>
</dbReference>
<proteinExistence type="predicted"/>
<keyword evidence="2" id="KW-1185">Reference proteome</keyword>